<dbReference type="Proteomes" id="UP000070501">
    <property type="component" value="Unassembled WGS sequence"/>
</dbReference>
<protein>
    <recommendedName>
        <fullName evidence="4">Extracellular membrane protein CFEM domain-containing protein</fullName>
    </recommendedName>
</protein>
<keyword evidence="1" id="KW-0732">Signal</keyword>
<dbReference type="InParanoid" id="A0A136ISJ2"/>
<evidence type="ECO:0000313" key="2">
    <source>
        <dbReference type="EMBL" id="KXJ87848.1"/>
    </source>
</evidence>
<gene>
    <name evidence="2" type="ORF">Micbo1qcDRAFT_178498</name>
</gene>
<feature type="chain" id="PRO_5007293044" description="Extracellular membrane protein CFEM domain-containing protein" evidence="1">
    <location>
        <begin position="20"/>
        <end position="426"/>
    </location>
</feature>
<dbReference type="EMBL" id="KQ964260">
    <property type="protein sequence ID" value="KXJ87848.1"/>
    <property type="molecule type" value="Genomic_DNA"/>
</dbReference>
<dbReference type="OrthoDB" id="291007at2759"/>
<name>A0A136ISJ2_9PEZI</name>
<evidence type="ECO:0008006" key="4">
    <source>
        <dbReference type="Google" id="ProtNLM"/>
    </source>
</evidence>
<organism evidence="2 3">
    <name type="scientific">Microdochium bolleyi</name>
    <dbReference type="NCBI Taxonomy" id="196109"/>
    <lineage>
        <taxon>Eukaryota</taxon>
        <taxon>Fungi</taxon>
        <taxon>Dikarya</taxon>
        <taxon>Ascomycota</taxon>
        <taxon>Pezizomycotina</taxon>
        <taxon>Sordariomycetes</taxon>
        <taxon>Xylariomycetidae</taxon>
        <taxon>Xylariales</taxon>
        <taxon>Microdochiaceae</taxon>
        <taxon>Microdochium</taxon>
    </lineage>
</organism>
<reference evidence="3" key="1">
    <citation type="submission" date="2016-02" db="EMBL/GenBank/DDBJ databases">
        <title>Draft genome sequence of Microdochium bolleyi, a fungal endophyte of beachgrass.</title>
        <authorList>
            <consortium name="DOE Joint Genome Institute"/>
            <person name="David A.S."/>
            <person name="May G."/>
            <person name="Haridas S."/>
            <person name="Lim J."/>
            <person name="Wang M."/>
            <person name="Labutti K."/>
            <person name="Lipzen A."/>
            <person name="Barry K."/>
            <person name="Grigoriev I.V."/>
        </authorList>
    </citation>
    <scope>NUCLEOTIDE SEQUENCE [LARGE SCALE GENOMIC DNA]</scope>
    <source>
        <strain evidence="3">J235TASD1</strain>
    </source>
</reference>
<evidence type="ECO:0000256" key="1">
    <source>
        <dbReference type="SAM" id="SignalP"/>
    </source>
</evidence>
<dbReference type="AlphaFoldDB" id="A0A136ISJ2"/>
<sequence>MRKTGLYGLLLLFVADAHCSGPSEVALSTRSAALVDHQTNDIGPLPRTIGLGREPREHRRRLDTRESWAAKAQAAGEAAYDAAYKQWVGNFTIPAQVIAVAKQPQLCSRMPGTVVDGCKRGVRAQVAFCKQALRDQIAKCKQDVRDGIDRCKKRKPSWQDWTCEIDRLKMLTKCESQRVDIPFCELDRLNSACCEGTRPQLVGMCAAGMSQKELQKASDKVQAICKIGSSIAKSALKSYLSGAAVGVLNDIQSVKEIGEGVAYVQKFGDKVDEYKKWSDGIVAAAEGRMAEAQKALASVASEVNVNINNAVAWKAAIEAAAAKKIDRFMTDAVTIVGDLDAIEKAVDTIDKLQGVANDLRAIKKAAEDCVTVPYGISPQTYPGWKDVNSRASLEAAVAKYKTVYKESLKKAAECRAVTLRVRRLGL</sequence>
<proteinExistence type="predicted"/>
<keyword evidence="3" id="KW-1185">Reference proteome</keyword>
<feature type="signal peptide" evidence="1">
    <location>
        <begin position="1"/>
        <end position="19"/>
    </location>
</feature>
<evidence type="ECO:0000313" key="3">
    <source>
        <dbReference type="Proteomes" id="UP000070501"/>
    </source>
</evidence>
<accession>A0A136ISJ2</accession>